<sequence>MVPTASELFGLKHFGIIYNFMLIGNPVGALLFSGLLAGSVYDAEAAKQGSSTCLGPECFRLTFFVLAGICCIGSILGLFLTIRIRPVYQMLYASGSFRLPQGSGH</sequence>
<proteinExistence type="predicted"/>
<keyword evidence="2 5" id="KW-0812">Transmembrane</keyword>
<comment type="subcellular location">
    <subcellularLocation>
        <location evidence="1">Membrane</location>
        <topology evidence="1">Multi-pass membrane protein</topology>
    </subcellularLocation>
</comment>
<comment type="caution">
    <text evidence="7">The sequence shown here is derived from an EMBL/GenBank/DDBJ whole genome shotgun (WGS) entry which is preliminary data.</text>
</comment>
<keyword evidence="8" id="KW-1185">Reference proteome</keyword>
<gene>
    <name evidence="7" type="ORF">F3Y22_tig00110430pilonHSYRG00239</name>
</gene>
<dbReference type="AlphaFoldDB" id="A0A6A3AKJ6"/>
<feature type="transmembrane region" description="Helical" evidence="5">
    <location>
        <begin position="16"/>
        <end position="41"/>
    </location>
</feature>
<dbReference type="GO" id="GO:0016020">
    <property type="term" value="C:membrane"/>
    <property type="evidence" value="ECO:0007669"/>
    <property type="project" value="UniProtKB-SubCell"/>
</dbReference>
<reference evidence="7" key="1">
    <citation type="submission" date="2019-09" db="EMBL/GenBank/DDBJ databases">
        <title>Draft genome information of white flower Hibiscus syriacus.</title>
        <authorList>
            <person name="Kim Y.-M."/>
        </authorList>
    </citation>
    <scope>NUCLEOTIDE SEQUENCE [LARGE SCALE GENOMIC DNA]</scope>
    <source>
        <strain evidence="7">YM2019G1</strain>
    </source>
</reference>
<keyword evidence="4 5" id="KW-0472">Membrane</keyword>
<evidence type="ECO:0000256" key="2">
    <source>
        <dbReference type="ARBA" id="ARBA00022692"/>
    </source>
</evidence>
<evidence type="ECO:0000259" key="6">
    <source>
        <dbReference type="Pfam" id="PF23262"/>
    </source>
</evidence>
<evidence type="ECO:0000256" key="1">
    <source>
        <dbReference type="ARBA" id="ARBA00004141"/>
    </source>
</evidence>
<organism evidence="7 8">
    <name type="scientific">Hibiscus syriacus</name>
    <name type="common">Rose of Sharon</name>
    <dbReference type="NCBI Taxonomy" id="106335"/>
    <lineage>
        <taxon>Eukaryota</taxon>
        <taxon>Viridiplantae</taxon>
        <taxon>Streptophyta</taxon>
        <taxon>Embryophyta</taxon>
        <taxon>Tracheophyta</taxon>
        <taxon>Spermatophyta</taxon>
        <taxon>Magnoliopsida</taxon>
        <taxon>eudicotyledons</taxon>
        <taxon>Gunneridae</taxon>
        <taxon>Pentapetalae</taxon>
        <taxon>rosids</taxon>
        <taxon>malvids</taxon>
        <taxon>Malvales</taxon>
        <taxon>Malvaceae</taxon>
        <taxon>Malvoideae</taxon>
        <taxon>Hibiscus</taxon>
    </lineage>
</organism>
<feature type="transmembrane region" description="Helical" evidence="5">
    <location>
        <begin position="61"/>
        <end position="82"/>
    </location>
</feature>
<dbReference type="EMBL" id="VEPZ02000983">
    <property type="protein sequence ID" value="KAE8705090.1"/>
    <property type="molecule type" value="Genomic_DNA"/>
</dbReference>
<evidence type="ECO:0000313" key="8">
    <source>
        <dbReference type="Proteomes" id="UP000436088"/>
    </source>
</evidence>
<dbReference type="Proteomes" id="UP000436088">
    <property type="component" value="Unassembled WGS sequence"/>
</dbReference>
<feature type="domain" description="NFD4 C-terminal" evidence="6">
    <location>
        <begin position="2"/>
        <end position="88"/>
    </location>
</feature>
<accession>A0A6A3AKJ6</accession>
<evidence type="ECO:0000256" key="5">
    <source>
        <dbReference type="SAM" id="Phobius"/>
    </source>
</evidence>
<dbReference type="PANTHER" id="PTHR21576:SF97">
    <property type="entry name" value="MAJOR FACILITATOR SUPERFAMILY PROTEIN"/>
    <property type="match status" value="1"/>
</dbReference>
<keyword evidence="3 5" id="KW-1133">Transmembrane helix</keyword>
<name>A0A6A3AKJ6_HIBSY</name>
<evidence type="ECO:0000313" key="7">
    <source>
        <dbReference type="EMBL" id="KAE8705090.1"/>
    </source>
</evidence>
<evidence type="ECO:0000256" key="3">
    <source>
        <dbReference type="ARBA" id="ARBA00022989"/>
    </source>
</evidence>
<dbReference type="Pfam" id="PF23262">
    <property type="entry name" value="NFD4_C"/>
    <property type="match status" value="1"/>
</dbReference>
<protein>
    <recommendedName>
        <fullName evidence="6">NFD4 C-terminal domain-containing protein</fullName>
    </recommendedName>
</protein>
<evidence type="ECO:0000256" key="4">
    <source>
        <dbReference type="ARBA" id="ARBA00023136"/>
    </source>
</evidence>
<dbReference type="InterPro" id="IPR056555">
    <property type="entry name" value="NFD4_C"/>
</dbReference>
<dbReference type="PANTHER" id="PTHR21576">
    <property type="entry name" value="UNCHARACTERIZED NODULIN-LIKE PROTEIN"/>
    <property type="match status" value="1"/>
</dbReference>